<keyword evidence="3" id="KW-1185">Reference proteome</keyword>
<dbReference type="InParanoid" id="G0R5G2"/>
<accession>G0R5G2</accession>
<evidence type="ECO:0000313" key="2">
    <source>
        <dbReference type="EMBL" id="EGR27284.1"/>
    </source>
</evidence>
<dbReference type="PANTHER" id="PTHR43358">
    <property type="entry name" value="ALPHA/BETA-HYDROLASE"/>
    <property type="match status" value="1"/>
</dbReference>
<dbReference type="AlphaFoldDB" id="G0R5G2"/>
<sequence length="220" mass="25117">MFKQFGQLWKLFIRPPRQNYSTIDLGSPENQYGQFKMKRTDSYIINKKKQKIQYSLYEPLGIQKKYSCVIYCHCNSGSRLESTQIVPHLIKRGLALLTFDFTGSGLSDGEYVTLGKYESEDLECIINYVKTIEKIKNIALWGRSMGAVTNFLYLSKPNSMKKIKGVIFDSGFANLNTLALDIAKEKTSVPNILINAILSLIGDQIIQRFQIIQQVINQLL</sequence>
<dbReference type="InterPro" id="IPR000073">
    <property type="entry name" value="AB_hydrolase_1"/>
</dbReference>
<reference evidence="2 3" key="1">
    <citation type="submission" date="2011-07" db="EMBL/GenBank/DDBJ databases">
        <authorList>
            <person name="Coyne R."/>
            <person name="Brami D."/>
            <person name="Johnson J."/>
            <person name="Hostetler J."/>
            <person name="Hannick L."/>
            <person name="Clark T."/>
            <person name="Cassidy-Hanley D."/>
            <person name="Inman J."/>
        </authorList>
    </citation>
    <scope>NUCLEOTIDE SEQUENCE [LARGE SCALE GENOMIC DNA]</scope>
    <source>
        <strain evidence="2 3">G5</strain>
    </source>
</reference>
<organism evidence="2 3">
    <name type="scientific">Ichthyophthirius multifiliis</name>
    <name type="common">White spot disease agent</name>
    <name type="synonym">Ich</name>
    <dbReference type="NCBI Taxonomy" id="5932"/>
    <lineage>
        <taxon>Eukaryota</taxon>
        <taxon>Sar</taxon>
        <taxon>Alveolata</taxon>
        <taxon>Ciliophora</taxon>
        <taxon>Intramacronucleata</taxon>
        <taxon>Oligohymenophorea</taxon>
        <taxon>Hymenostomatida</taxon>
        <taxon>Ophryoglenina</taxon>
        <taxon>Ichthyophthirius</taxon>
    </lineage>
</organism>
<evidence type="ECO:0000313" key="3">
    <source>
        <dbReference type="Proteomes" id="UP000008983"/>
    </source>
</evidence>
<dbReference type="RefSeq" id="XP_004024168.1">
    <property type="nucleotide sequence ID" value="XM_004024119.1"/>
</dbReference>
<dbReference type="Proteomes" id="UP000008983">
    <property type="component" value="Unassembled WGS sequence"/>
</dbReference>
<dbReference type="EMBL" id="GL984375">
    <property type="protein sequence ID" value="EGR27284.1"/>
    <property type="molecule type" value="Genomic_DNA"/>
</dbReference>
<protein>
    <recommendedName>
        <fullName evidence="1">AB hydrolase-1 domain-containing protein</fullName>
    </recommendedName>
</protein>
<dbReference type="OrthoDB" id="10249433at2759"/>
<dbReference type="PANTHER" id="PTHR43358:SF4">
    <property type="entry name" value="ALPHA_BETA HYDROLASE FOLD-1 DOMAIN-CONTAINING PROTEIN"/>
    <property type="match status" value="1"/>
</dbReference>
<name>G0R5G2_ICHMU</name>
<gene>
    <name evidence="2" type="ORF">IMG5_198760</name>
</gene>
<dbReference type="InterPro" id="IPR029058">
    <property type="entry name" value="AB_hydrolase_fold"/>
</dbReference>
<proteinExistence type="predicted"/>
<dbReference type="SUPFAM" id="SSF53474">
    <property type="entry name" value="alpha/beta-Hydrolases"/>
    <property type="match status" value="1"/>
</dbReference>
<dbReference type="OMA" id="NANEMMK"/>
<dbReference type="InterPro" id="IPR052920">
    <property type="entry name" value="DNA-binding_regulatory"/>
</dbReference>
<dbReference type="GeneID" id="14903354"/>
<dbReference type="Gene3D" id="3.40.50.1820">
    <property type="entry name" value="alpha/beta hydrolase"/>
    <property type="match status" value="1"/>
</dbReference>
<dbReference type="eggNOG" id="KOG1552">
    <property type="taxonomic scope" value="Eukaryota"/>
</dbReference>
<feature type="domain" description="AB hydrolase-1" evidence="1">
    <location>
        <begin position="69"/>
        <end position="180"/>
    </location>
</feature>
<evidence type="ECO:0000259" key="1">
    <source>
        <dbReference type="Pfam" id="PF00561"/>
    </source>
</evidence>
<dbReference type="Pfam" id="PF00561">
    <property type="entry name" value="Abhydrolase_1"/>
    <property type="match status" value="1"/>
</dbReference>